<feature type="region of interest" description="Disordered" evidence="2">
    <location>
        <begin position="1118"/>
        <end position="1137"/>
    </location>
</feature>
<feature type="region of interest" description="Disordered" evidence="2">
    <location>
        <begin position="502"/>
        <end position="525"/>
    </location>
</feature>
<feature type="region of interest" description="Disordered" evidence="2">
    <location>
        <begin position="530"/>
        <end position="549"/>
    </location>
</feature>
<dbReference type="PANTHER" id="PTHR11742">
    <property type="entry name" value="MANNOSYL-OLIGOSACCHARIDE ALPHA-1,2-MANNOSIDASE-RELATED"/>
    <property type="match status" value="1"/>
</dbReference>
<feature type="region of interest" description="Disordered" evidence="2">
    <location>
        <begin position="917"/>
        <end position="958"/>
    </location>
</feature>
<gene>
    <name evidence="3" type="ORF">HYQ45_000034</name>
</gene>
<evidence type="ECO:0000313" key="3">
    <source>
        <dbReference type="EMBL" id="KAG7143758.1"/>
    </source>
</evidence>
<dbReference type="Pfam" id="PF01532">
    <property type="entry name" value="Glyco_hydro_47"/>
    <property type="match status" value="1"/>
</dbReference>
<dbReference type="Proteomes" id="UP000689129">
    <property type="component" value="Unassembled WGS sequence"/>
</dbReference>
<dbReference type="GO" id="GO:0005509">
    <property type="term" value="F:calcium ion binding"/>
    <property type="evidence" value="ECO:0007669"/>
    <property type="project" value="InterPro"/>
</dbReference>
<protein>
    <submittedName>
        <fullName evidence="3">Endoplasmic reticulum mannosyl-oligosaccharide 1 like protein</fullName>
    </submittedName>
</protein>
<dbReference type="GO" id="GO:0005783">
    <property type="term" value="C:endoplasmic reticulum"/>
    <property type="evidence" value="ECO:0007669"/>
    <property type="project" value="TreeGrafter"/>
</dbReference>
<feature type="region of interest" description="Disordered" evidence="2">
    <location>
        <begin position="792"/>
        <end position="846"/>
    </location>
</feature>
<sequence>MVRRRSRVVLLVAVAIVFLLYRVFQNSDWDPARAPTSPKTNIPAGHSHPVEHPFEDEHEQNPIPPAAAADQKADSKPAVIPDADTNPLLTPGAGDAAVSEPEPKPAGLASPPADDPPRDDPFRDTTKTGPALPEPDTGKPEKSDQVLHPEEIRIQKPPSRQPQVTDATDAAKTQIHWRKQTEHFPVPTESIIPLPTGKPKPFPKIQHAFTPETEAAAVKETRQKRLALVKAEAKRSWDGYRKFAWTHDELSPVSERFRDPFCGWAATLVDALDTLWIMGLKDEFKEAAEAVADIDFTYSDKRRDIPVFETIIRYLGGLLAAYDVSGGHDGDYPVLLNKATELAEILMGVFDTPNRMPILYYNWMPDFASQPHRAGSGSIAEIASMSMEFTRLAQLTGNNKYYDAIARVTNALRDLKERGTSIPGIFPENLDISGCNKTATAARNALAEEKAEMRAKEEAAKLHQPQGYVPGQDGVTATDPAAEPEDEDGSALPKVVAPAAIKAADDAPAAEKESAAGSQTAADEELAVGEVPASKWSKPAGGTPNAPEDAAVARRALRVDPAGDVQAELDPNQKEKNFLTPDDLPSYPGSTTGDERSQAPIAADGKFASWDCIEQGIVPSGHGYEQYSMGGSQDSAYEYFPKEDLLLGGLAPEYKDLHIGTVEAVRKQLLYRAMAPEDRDVLFSAKIVTSGDIANDARYEYEVTHLTCFLGGMFGLGAQMYDRPEDLEIAKKLTDGCVWAYESMPSGIMPEGSNVVPCASMESCPYNETLWWQYLDPSAEYRDNSVKEWEEKQAQKKIKQAAKPAEDDEQGQLRAQQEERRKAEAAAAALDEPPTAPAPGSEAGATKEMFHDDAPRRPMPVDDEVMIQPIFDDDVKLPEFDDIKVPEVEAPVVEAPVVEAPVVNIPVEEVPVAPAGDAHEGHVHAKRAPPPVEDPSNPGTIDTLEPKQVPATDSKQNVAGGVIGQIPIDDTTALTPPAAPATIPELPDPKPMNHEEFVKNRIETERIPPGFSAINHRHYILRPEAIESVWYMYRITGDPIWQEKGWRMFEAVVKATATSIGNSAIEDVTSTQPTKTDEMESFWLAETLKYFYLLFADTDVISLDDWVLNTEAHPFRRPKEGHQSAGLPDYASYNSEM</sequence>
<keyword evidence="1" id="KW-0479">Metal-binding</keyword>
<dbReference type="PANTHER" id="PTHR11742:SF103">
    <property type="entry name" value="ENDOPLASMIC RETICULUM MANNOSIDASE MNL2-RELATED"/>
    <property type="match status" value="1"/>
</dbReference>
<feature type="compositionally biased region" description="Basic and acidic residues" evidence="2">
    <location>
        <begin position="136"/>
        <end position="146"/>
    </location>
</feature>
<evidence type="ECO:0000256" key="1">
    <source>
        <dbReference type="PIRSR" id="PIRSR601382-2"/>
    </source>
</evidence>
<feature type="region of interest" description="Disordered" evidence="2">
    <location>
        <begin position="455"/>
        <end position="490"/>
    </location>
</feature>
<dbReference type="EMBL" id="JAEMWZ010000001">
    <property type="protein sequence ID" value="KAG7143758.1"/>
    <property type="molecule type" value="Genomic_DNA"/>
</dbReference>
<proteinExistence type="predicted"/>
<comment type="cofactor">
    <cofactor evidence="1">
        <name>Ca(2+)</name>
        <dbReference type="ChEBI" id="CHEBI:29108"/>
    </cofactor>
</comment>
<name>A0A8I3A486_VERLO</name>
<feature type="region of interest" description="Disordered" evidence="2">
    <location>
        <begin position="563"/>
        <end position="597"/>
    </location>
</feature>
<accession>A0A8I3A486</accession>
<dbReference type="GO" id="GO:0004571">
    <property type="term" value="F:mannosyl-oligosaccharide 1,2-alpha-mannosidase activity"/>
    <property type="evidence" value="ECO:0007669"/>
    <property type="project" value="InterPro"/>
</dbReference>
<feature type="compositionally biased region" description="Basic and acidic residues" evidence="2">
    <location>
        <begin position="503"/>
        <end position="514"/>
    </location>
</feature>
<dbReference type="InterPro" id="IPR050749">
    <property type="entry name" value="Glycosyl_Hydrolase_47"/>
</dbReference>
<feature type="binding site" evidence="1">
    <location>
        <position position="1110"/>
    </location>
    <ligand>
        <name>Ca(2+)</name>
        <dbReference type="ChEBI" id="CHEBI:29108"/>
    </ligand>
</feature>
<keyword evidence="1" id="KW-0106">Calcium</keyword>
<feature type="region of interest" description="Disordered" evidence="2">
    <location>
        <begin position="29"/>
        <end position="146"/>
    </location>
</feature>
<dbReference type="GO" id="GO:0016020">
    <property type="term" value="C:membrane"/>
    <property type="evidence" value="ECO:0007669"/>
    <property type="project" value="InterPro"/>
</dbReference>
<reference evidence="3" key="1">
    <citation type="journal article" date="2021" name="Mol. Plant Pathol.">
        <title>A 20-kb lineage-specific genomic region tames virulence in pathogenic amphidiploid Verticillium longisporum.</title>
        <authorList>
            <person name="Harting R."/>
            <person name="Starke J."/>
            <person name="Kusch H."/>
            <person name="Poggeler S."/>
            <person name="Maurus I."/>
            <person name="Schluter R."/>
            <person name="Landesfeind M."/>
            <person name="Bulla I."/>
            <person name="Nowrousian M."/>
            <person name="de Jonge R."/>
            <person name="Stahlhut G."/>
            <person name="Hoff K.J."/>
            <person name="Asshauer K.P."/>
            <person name="Thurmer A."/>
            <person name="Stanke M."/>
            <person name="Daniel R."/>
            <person name="Morgenstern B."/>
            <person name="Thomma B.P.H.J."/>
            <person name="Kronstad J.W."/>
            <person name="Braus-Stromeyer S.A."/>
            <person name="Braus G.H."/>
        </authorList>
    </citation>
    <scope>NUCLEOTIDE SEQUENCE</scope>
    <source>
        <strain evidence="3">Vl32</strain>
    </source>
</reference>
<dbReference type="AlphaFoldDB" id="A0A8I3A486"/>
<organism evidence="3 4">
    <name type="scientific">Verticillium longisporum</name>
    <name type="common">Verticillium dahliae var. longisporum</name>
    <dbReference type="NCBI Taxonomy" id="100787"/>
    <lineage>
        <taxon>Eukaryota</taxon>
        <taxon>Fungi</taxon>
        <taxon>Dikarya</taxon>
        <taxon>Ascomycota</taxon>
        <taxon>Pezizomycotina</taxon>
        <taxon>Sordariomycetes</taxon>
        <taxon>Hypocreomycetidae</taxon>
        <taxon>Glomerellales</taxon>
        <taxon>Plectosphaerellaceae</taxon>
        <taxon>Verticillium</taxon>
    </lineage>
</organism>
<dbReference type="InterPro" id="IPR001382">
    <property type="entry name" value="Glyco_hydro_47"/>
</dbReference>
<comment type="caution">
    <text evidence="3">The sequence shown here is derived from an EMBL/GenBank/DDBJ whole genome shotgun (WGS) entry which is preliminary data.</text>
</comment>
<dbReference type="OrthoDB" id="8118055at2759"/>
<feature type="compositionally biased region" description="Basic and acidic residues" evidence="2">
    <location>
        <begin position="115"/>
        <end position="126"/>
    </location>
</feature>
<evidence type="ECO:0000313" key="4">
    <source>
        <dbReference type="Proteomes" id="UP000689129"/>
    </source>
</evidence>
<evidence type="ECO:0000256" key="2">
    <source>
        <dbReference type="SAM" id="MobiDB-lite"/>
    </source>
</evidence>